<sequence length="82" mass="9844">MTLPGHHKADNIMYLRRKEEAEQSRHEKHWSRYVFLHERPYRAEPLQRVLFEGGPSFDQPATWQLIKAVWIDSENVREQGQS</sequence>
<geneLocation type="plasmid" evidence="1 2">
    <name>pRetIE4771b</name>
</geneLocation>
<dbReference type="EMBL" id="CP006988">
    <property type="protein sequence ID" value="AIC29739.1"/>
    <property type="molecule type" value="Genomic_DNA"/>
</dbReference>
<dbReference type="HOGENOM" id="CLU_2555867_0_0_5"/>
<reference evidence="1 2" key="1">
    <citation type="submission" date="2013-12" db="EMBL/GenBank/DDBJ databases">
        <title>Complete genome sequence of Rhizobium etli bv. mimosae IE4771.</title>
        <authorList>
            <person name="Bustos P."/>
            <person name="Santamaria R.I."/>
            <person name="Lozano L."/>
            <person name="Ormeno-Orrillo E."/>
            <person name="Rogel M.A."/>
            <person name="Romero D."/>
            <person name="Cevallos M.A."/>
            <person name="Martinez-Romero E."/>
            <person name="Gonzalez V."/>
        </authorList>
    </citation>
    <scope>NUCLEOTIDE SEQUENCE [LARGE SCALE GENOMIC DNA]</scope>
    <source>
        <strain evidence="1 2">IE4771</strain>
        <plasmid evidence="2">Plasmid pRetIE4771b</plasmid>
    </source>
</reference>
<dbReference type="AlphaFoldDB" id="A0A060I7M2"/>
<gene>
    <name evidence="1" type="ORF">IE4771_PB00004</name>
</gene>
<dbReference type="KEGG" id="rei:IE4771_PB00004"/>
<dbReference type="Proteomes" id="UP000027180">
    <property type="component" value="Plasmid pRetIE4771b"/>
</dbReference>
<accession>A0A060I7M2</accession>
<evidence type="ECO:0000313" key="2">
    <source>
        <dbReference type="Proteomes" id="UP000027180"/>
    </source>
</evidence>
<name>A0A060I7M2_RHIET</name>
<dbReference type="RefSeq" id="WP_010053691.1">
    <property type="nucleotide sequence ID" value="NZ_CP006988.1"/>
</dbReference>
<evidence type="ECO:0000313" key="1">
    <source>
        <dbReference type="EMBL" id="AIC29739.1"/>
    </source>
</evidence>
<protein>
    <submittedName>
        <fullName evidence="1">Uncharacterized protein</fullName>
    </submittedName>
</protein>
<proteinExistence type="predicted"/>
<keyword evidence="1" id="KW-0614">Plasmid</keyword>
<organism evidence="1 2">
    <name type="scientific">Rhizobium etli bv. mimosae str. IE4771</name>
    <dbReference type="NCBI Taxonomy" id="1432050"/>
    <lineage>
        <taxon>Bacteria</taxon>
        <taxon>Pseudomonadati</taxon>
        <taxon>Pseudomonadota</taxon>
        <taxon>Alphaproteobacteria</taxon>
        <taxon>Hyphomicrobiales</taxon>
        <taxon>Rhizobiaceae</taxon>
        <taxon>Rhizobium/Agrobacterium group</taxon>
        <taxon>Rhizobium</taxon>
    </lineage>
</organism>